<dbReference type="InterPro" id="IPR004358">
    <property type="entry name" value="Sig_transdc_His_kin-like_C"/>
</dbReference>
<evidence type="ECO:0000256" key="6">
    <source>
        <dbReference type="SAM" id="Coils"/>
    </source>
</evidence>
<dbReference type="GO" id="GO:0005524">
    <property type="term" value="F:ATP binding"/>
    <property type="evidence" value="ECO:0007669"/>
    <property type="project" value="UniProtKB-KW"/>
</dbReference>
<feature type="transmembrane region" description="Helical" evidence="7">
    <location>
        <begin position="182"/>
        <end position="203"/>
    </location>
</feature>
<dbReference type="Pfam" id="PF05227">
    <property type="entry name" value="CHASE3"/>
    <property type="match status" value="1"/>
</dbReference>
<dbReference type="EC" id="2.7.13.3" evidence="2"/>
<keyword evidence="3" id="KW-0597">Phosphoprotein</keyword>
<keyword evidence="9" id="KW-0067">ATP-binding</keyword>
<feature type="domain" description="Histidine kinase" evidence="8">
    <location>
        <begin position="250"/>
        <end position="460"/>
    </location>
</feature>
<evidence type="ECO:0000313" key="10">
    <source>
        <dbReference type="Proteomes" id="UP001597387"/>
    </source>
</evidence>
<evidence type="ECO:0000256" key="4">
    <source>
        <dbReference type="ARBA" id="ARBA00022679"/>
    </source>
</evidence>
<evidence type="ECO:0000256" key="2">
    <source>
        <dbReference type="ARBA" id="ARBA00012438"/>
    </source>
</evidence>
<dbReference type="PANTHER" id="PTHR43304:SF1">
    <property type="entry name" value="PAC DOMAIN-CONTAINING PROTEIN"/>
    <property type="match status" value="1"/>
</dbReference>
<dbReference type="SUPFAM" id="SSF47384">
    <property type="entry name" value="Homodimeric domain of signal transducing histidine kinase"/>
    <property type="match status" value="1"/>
</dbReference>
<dbReference type="EMBL" id="JBHUHZ010000004">
    <property type="protein sequence ID" value="MFD2164390.1"/>
    <property type="molecule type" value="Genomic_DNA"/>
</dbReference>
<dbReference type="InterPro" id="IPR036890">
    <property type="entry name" value="HATPase_C_sf"/>
</dbReference>
<organism evidence="9 10">
    <name type="scientific">Paradesertivirga mongoliensis</name>
    <dbReference type="NCBI Taxonomy" id="2100740"/>
    <lineage>
        <taxon>Bacteria</taxon>
        <taxon>Pseudomonadati</taxon>
        <taxon>Bacteroidota</taxon>
        <taxon>Sphingobacteriia</taxon>
        <taxon>Sphingobacteriales</taxon>
        <taxon>Sphingobacteriaceae</taxon>
        <taxon>Paradesertivirga</taxon>
    </lineage>
</organism>
<keyword evidence="4" id="KW-0808">Transferase</keyword>
<comment type="caution">
    <text evidence="9">The sequence shown here is derived from an EMBL/GenBank/DDBJ whole genome shotgun (WGS) entry which is preliminary data.</text>
</comment>
<dbReference type="Pfam" id="PF02518">
    <property type="entry name" value="HATPase_c"/>
    <property type="match status" value="1"/>
</dbReference>
<dbReference type="CDD" id="cd00082">
    <property type="entry name" value="HisKA"/>
    <property type="match status" value="1"/>
</dbReference>
<keyword evidence="7" id="KW-0812">Transmembrane</keyword>
<evidence type="ECO:0000256" key="3">
    <source>
        <dbReference type="ARBA" id="ARBA00022553"/>
    </source>
</evidence>
<keyword evidence="10" id="KW-1185">Reference proteome</keyword>
<dbReference type="InterPro" id="IPR003661">
    <property type="entry name" value="HisK_dim/P_dom"/>
</dbReference>
<sequence length="460" mass="53107">MRNAQSIFYLIGTTILLIVINTIFFLFQTSKNEKNHAESMKTYAIIETATELLNNLENAETQHRAYLLSQDSSYIPAFNLAEQQLDENYIKLYSLLNDSPSQLRNLNRLNELVELKRRQIRRTLSESRLPGADAVYRNSGVEQVKNTELRIRTLINTITNTEKKNLDKSNVVIEKLTRRIQVFTVISNWILLIIVISALINIIQSREKIEKLFKEVGQKNKQLEAQKVELQTLSQDLIKQNTELERFAYVASHDLRSPGVNLIALLQLYDDAEDVNEKESLIKIIKEVADNLIVKLDDLIDLLRNKHESFAIHEKLSFMQVFTTVEKNLTADIKRTKAKIQFDFSEVPVIHYPKSYLESIMQNLLSNAIKYRHPERQPEIFIRTFEKNQKTFLEVRDNGRGIDLKQHGKNLFGIYKTFHDIKDSKGVGLYITKAQIIAMGGTIDVESQPNKGSTFTVCFN</sequence>
<feature type="transmembrane region" description="Helical" evidence="7">
    <location>
        <begin position="6"/>
        <end position="27"/>
    </location>
</feature>
<dbReference type="Gene3D" id="3.30.565.10">
    <property type="entry name" value="Histidine kinase-like ATPase, C-terminal domain"/>
    <property type="match status" value="1"/>
</dbReference>
<dbReference type="RefSeq" id="WP_255901732.1">
    <property type="nucleotide sequence ID" value="NZ_JAFMZO010000002.1"/>
</dbReference>
<keyword evidence="6" id="KW-0175">Coiled coil</keyword>
<evidence type="ECO:0000256" key="1">
    <source>
        <dbReference type="ARBA" id="ARBA00000085"/>
    </source>
</evidence>
<dbReference type="PROSITE" id="PS50109">
    <property type="entry name" value="HIS_KIN"/>
    <property type="match status" value="1"/>
</dbReference>
<dbReference type="PANTHER" id="PTHR43304">
    <property type="entry name" value="PHYTOCHROME-LIKE PROTEIN CPH1"/>
    <property type="match status" value="1"/>
</dbReference>
<feature type="coiled-coil region" evidence="6">
    <location>
        <begin position="103"/>
        <end position="164"/>
    </location>
</feature>
<dbReference type="Gene3D" id="1.10.287.130">
    <property type="match status" value="1"/>
</dbReference>
<proteinExistence type="predicted"/>
<evidence type="ECO:0000313" key="9">
    <source>
        <dbReference type="EMBL" id="MFD2164390.1"/>
    </source>
</evidence>
<protein>
    <recommendedName>
        <fullName evidence="2">histidine kinase</fullName>
        <ecNumber evidence="2">2.7.13.3</ecNumber>
    </recommendedName>
</protein>
<dbReference type="InterPro" id="IPR007891">
    <property type="entry name" value="CHASE3"/>
</dbReference>
<name>A0ABW4ZR26_9SPHI</name>
<evidence type="ECO:0000256" key="5">
    <source>
        <dbReference type="ARBA" id="ARBA00022777"/>
    </source>
</evidence>
<keyword evidence="5" id="KW-0418">Kinase</keyword>
<feature type="coiled-coil region" evidence="6">
    <location>
        <begin position="206"/>
        <end position="243"/>
    </location>
</feature>
<dbReference type="SUPFAM" id="SSF55874">
    <property type="entry name" value="ATPase domain of HSP90 chaperone/DNA topoisomerase II/histidine kinase"/>
    <property type="match status" value="1"/>
</dbReference>
<dbReference type="InterPro" id="IPR003594">
    <property type="entry name" value="HATPase_dom"/>
</dbReference>
<dbReference type="InterPro" id="IPR005467">
    <property type="entry name" value="His_kinase_dom"/>
</dbReference>
<dbReference type="InterPro" id="IPR052162">
    <property type="entry name" value="Sensor_kinase/Photoreceptor"/>
</dbReference>
<keyword evidence="9" id="KW-0547">Nucleotide-binding</keyword>
<dbReference type="CDD" id="cd19410">
    <property type="entry name" value="HK9-like_sensor"/>
    <property type="match status" value="1"/>
</dbReference>
<evidence type="ECO:0000259" key="8">
    <source>
        <dbReference type="PROSITE" id="PS50109"/>
    </source>
</evidence>
<dbReference type="PRINTS" id="PR00344">
    <property type="entry name" value="BCTRLSENSOR"/>
</dbReference>
<comment type="catalytic activity">
    <reaction evidence="1">
        <text>ATP + protein L-histidine = ADP + protein N-phospho-L-histidine.</text>
        <dbReference type="EC" id="2.7.13.3"/>
    </reaction>
</comment>
<dbReference type="InterPro" id="IPR036097">
    <property type="entry name" value="HisK_dim/P_sf"/>
</dbReference>
<keyword evidence="7" id="KW-1133">Transmembrane helix</keyword>
<reference evidence="10" key="1">
    <citation type="journal article" date="2019" name="Int. J. Syst. Evol. Microbiol.">
        <title>The Global Catalogue of Microorganisms (GCM) 10K type strain sequencing project: providing services to taxonomists for standard genome sequencing and annotation.</title>
        <authorList>
            <consortium name="The Broad Institute Genomics Platform"/>
            <consortium name="The Broad Institute Genome Sequencing Center for Infectious Disease"/>
            <person name="Wu L."/>
            <person name="Ma J."/>
        </authorList>
    </citation>
    <scope>NUCLEOTIDE SEQUENCE [LARGE SCALE GENOMIC DNA]</scope>
    <source>
        <strain evidence="10">KCTC 42217</strain>
    </source>
</reference>
<accession>A0ABW4ZR26</accession>
<dbReference type="SMART" id="SM00387">
    <property type="entry name" value="HATPase_c"/>
    <property type="match status" value="1"/>
</dbReference>
<dbReference type="Proteomes" id="UP001597387">
    <property type="component" value="Unassembled WGS sequence"/>
</dbReference>
<evidence type="ECO:0000256" key="7">
    <source>
        <dbReference type="SAM" id="Phobius"/>
    </source>
</evidence>
<gene>
    <name evidence="9" type="ORF">ACFSJU_18435</name>
</gene>
<keyword evidence="7" id="KW-0472">Membrane</keyword>